<gene>
    <name evidence="12" type="ORF">FDP41_005071</name>
</gene>
<evidence type="ECO:0000256" key="4">
    <source>
        <dbReference type="ARBA" id="ARBA00023110"/>
    </source>
</evidence>
<dbReference type="SUPFAM" id="SSF54928">
    <property type="entry name" value="RNA-binding domain, RBD"/>
    <property type="match status" value="1"/>
</dbReference>
<dbReference type="PANTHER" id="PTHR45843:SF1">
    <property type="entry name" value="PEPTIDYL-PROLYL CIS-TRANS ISOMERASE-LIKE 4"/>
    <property type="match status" value="1"/>
</dbReference>
<dbReference type="GO" id="GO:0003723">
    <property type="term" value="F:RNA binding"/>
    <property type="evidence" value="ECO:0007669"/>
    <property type="project" value="UniProtKB-UniRule"/>
</dbReference>
<protein>
    <recommendedName>
        <fullName evidence="8">Peptidyl-prolyl cis-trans isomerase</fullName>
        <shortName evidence="8">PPIase</shortName>
        <ecNumber evidence="8">5.2.1.8</ecNumber>
    </recommendedName>
</protein>
<dbReference type="InterPro" id="IPR002130">
    <property type="entry name" value="Cyclophilin-type_PPIase_dom"/>
</dbReference>
<evidence type="ECO:0000313" key="12">
    <source>
        <dbReference type="EMBL" id="KAF0975744.1"/>
    </source>
</evidence>
<dbReference type="RefSeq" id="XP_044560457.1">
    <property type="nucleotide sequence ID" value="XM_044708556.1"/>
</dbReference>
<feature type="domain" description="PPIase cyclophilin-type" evidence="10">
    <location>
        <begin position="6"/>
        <end position="180"/>
    </location>
</feature>
<evidence type="ECO:0000256" key="5">
    <source>
        <dbReference type="ARBA" id="ARBA00023235"/>
    </source>
</evidence>
<comment type="catalytic activity">
    <reaction evidence="1 8">
        <text>[protein]-peptidylproline (omega=180) = [protein]-peptidylproline (omega=0)</text>
        <dbReference type="Rhea" id="RHEA:16237"/>
        <dbReference type="Rhea" id="RHEA-COMP:10747"/>
        <dbReference type="Rhea" id="RHEA-COMP:10748"/>
        <dbReference type="ChEBI" id="CHEBI:83833"/>
        <dbReference type="ChEBI" id="CHEBI:83834"/>
        <dbReference type="EC" id="5.2.1.8"/>
    </reaction>
</comment>
<dbReference type="InterPro" id="IPR012677">
    <property type="entry name" value="Nucleotide-bd_a/b_plait_sf"/>
</dbReference>
<organism evidence="12 13">
    <name type="scientific">Naegleria fowleri</name>
    <name type="common">Brain eating amoeba</name>
    <dbReference type="NCBI Taxonomy" id="5763"/>
    <lineage>
        <taxon>Eukaryota</taxon>
        <taxon>Discoba</taxon>
        <taxon>Heterolobosea</taxon>
        <taxon>Tetramitia</taxon>
        <taxon>Eutetramitia</taxon>
        <taxon>Vahlkampfiidae</taxon>
        <taxon>Naegleria</taxon>
    </lineage>
</organism>
<proteinExistence type="inferred from homology"/>
<dbReference type="GO" id="GO:0003755">
    <property type="term" value="F:peptidyl-prolyl cis-trans isomerase activity"/>
    <property type="evidence" value="ECO:0007669"/>
    <property type="project" value="UniProtKB-UniRule"/>
</dbReference>
<dbReference type="Pfam" id="PF00160">
    <property type="entry name" value="Pro_isomerase"/>
    <property type="match status" value="1"/>
</dbReference>
<dbReference type="VEuPathDB" id="AmoebaDB:NfTy_051390"/>
<dbReference type="PANTHER" id="PTHR45843">
    <property type="entry name" value="PEPTIDYL-PROLYL CIS-TRANS ISOMERASE-LIKE 4"/>
    <property type="match status" value="1"/>
</dbReference>
<reference evidence="12 13" key="1">
    <citation type="journal article" date="2019" name="Sci. Rep.">
        <title>Nanopore sequencing improves the draft genome of the human pathogenic amoeba Naegleria fowleri.</title>
        <authorList>
            <person name="Liechti N."/>
            <person name="Schurch N."/>
            <person name="Bruggmann R."/>
            <person name="Wittwer M."/>
        </authorList>
    </citation>
    <scope>NUCLEOTIDE SEQUENCE [LARGE SCALE GENOMIC DNA]</scope>
    <source>
        <strain evidence="12 13">ATCC 30894</strain>
    </source>
</reference>
<dbReference type="VEuPathDB" id="AmoebaDB:NF0055750"/>
<dbReference type="InterPro" id="IPR035542">
    <property type="entry name" value="CRIP"/>
</dbReference>
<evidence type="ECO:0000259" key="11">
    <source>
        <dbReference type="PROSITE" id="PS50102"/>
    </source>
</evidence>
<dbReference type="Proteomes" id="UP000444721">
    <property type="component" value="Unassembled WGS sequence"/>
</dbReference>
<sequence>MSVLMNTSLGEFVVDLWVEECPIACFNFLSLCKIKYYNNCKVFHVEKNAWFQSGDPTNSGKGGHSIFHLVEEYKSKDSDRNKLLVKEKEIYFNDEINVRKKHNQEGLLCMANKEQPNTNASQFYITTTNRHLDYLDGTHTIFGRVEEGIDVIHAIDKLYTEKKGDLEVPIQTVRIRHAQILFDPFEEEEALKKQFESFYKYVQMMIPDKSPPSIHDDEIIAIPQKVLNEEVETKEDYESKKEREAKSRAVVLEMIGDLPDAEVTPPENVLFVCKLNPITTDKSLRLIFSQFGKINKCEVVRNKVTGKSKTYAFIEFDSSEACENAYLKMENVTIDDSRIHVDFSQSVAKLWWQNEKEKKEHHAPSSTIPPETTTTVQQHNNERRLGGERRLDARPSTPPTRANNQDRHKDSHNRNYGHYNRYHNYDQRPHHGAPPRGQDSRREAYDSHHKRKQYDSHQEDNRDYSKKNKR</sequence>
<dbReference type="InterPro" id="IPR000504">
    <property type="entry name" value="RRM_dom"/>
</dbReference>
<keyword evidence="6 8" id="KW-0539">Nucleus</keyword>
<evidence type="ECO:0000256" key="8">
    <source>
        <dbReference type="RuleBase" id="RU365081"/>
    </source>
</evidence>
<evidence type="ECO:0000313" key="13">
    <source>
        <dbReference type="Proteomes" id="UP000444721"/>
    </source>
</evidence>
<dbReference type="InterPro" id="IPR035979">
    <property type="entry name" value="RBD_domain_sf"/>
</dbReference>
<dbReference type="PROSITE" id="PS50072">
    <property type="entry name" value="CSA_PPIASE_2"/>
    <property type="match status" value="1"/>
</dbReference>
<feature type="compositionally biased region" description="Basic and acidic residues" evidence="9">
    <location>
        <begin position="380"/>
        <end position="393"/>
    </location>
</feature>
<feature type="region of interest" description="Disordered" evidence="9">
    <location>
        <begin position="355"/>
        <end position="470"/>
    </location>
</feature>
<accession>A0A6A5BNS8</accession>
<evidence type="ECO:0000256" key="7">
    <source>
        <dbReference type="PROSITE-ProRule" id="PRU00176"/>
    </source>
</evidence>
<dbReference type="GeneID" id="68112289"/>
<dbReference type="OMA" id="APKCCEN"/>
<dbReference type="CDD" id="cd12235">
    <property type="entry name" value="RRM_PPIL4"/>
    <property type="match status" value="1"/>
</dbReference>
<dbReference type="Pfam" id="PF00076">
    <property type="entry name" value="RRM_1"/>
    <property type="match status" value="1"/>
</dbReference>
<dbReference type="Gene3D" id="2.40.100.10">
    <property type="entry name" value="Cyclophilin-like"/>
    <property type="match status" value="1"/>
</dbReference>
<keyword evidence="4 8" id="KW-0697">Rotamase</keyword>
<feature type="compositionally biased region" description="Basic and acidic residues" evidence="9">
    <location>
        <begin position="404"/>
        <end position="413"/>
    </location>
</feature>
<dbReference type="InterPro" id="IPR029000">
    <property type="entry name" value="Cyclophilin-like_dom_sf"/>
</dbReference>
<evidence type="ECO:0000256" key="3">
    <source>
        <dbReference type="ARBA" id="ARBA00022884"/>
    </source>
</evidence>
<dbReference type="OrthoDB" id="2083at2759"/>
<feature type="compositionally biased region" description="Basic and acidic residues" evidence="9">
    <location>
        <begin position="438"/>
        <end position="470"/>
    </location>
</feature>
<evidence type="ECO:0000259" key="10">
    <source>
        <dbReference type="PROSITE" id="PS50072"/>
    </source>
</evidence>
<evidence type="ECO:0000256" key="6">
    <source>
        <dbReference type="ARBA" id="ARBA00023242"/>
    </source>
</evidence>
<dbReference type="AlphaFoldDB" id="A0A6A5BNS8"/>
<feature type="domain" description="RRM" evidence="11">
    <location>
        <begin position="268"/>
        <end position="346"/>
    </location>
</feature>
<dbReference type="Gene3D" id="3.30.70.330">
    <property type="match status" value="1"/>
</dbReference>
<dbReference type="PRINTS" id="PR00153">
    <property type="entry name" value="CSAPPISMRASE"/>
</dbReference>
<keyword evidence="13" id="KW-1185">Reference proteome</keyword>
<dbReference type="PROSITE" id="PS50102">
    <property type="entry name" value="RRM"/>
    <property type="match status" value="1"/>
</dbReference>
<dbReference type="GO" id="GO:0005634">
    <property type="term" value="C:nucleus"/>
    <property type="evidence" value="ECO:0007669"/>
    <property type="project" value="UniProtKB-SubCell"/>
</dbReference>
<dbReference type="SUPFAM" id="SSF50891">
    <property type="entry name" value="Cyclophilin-like"/>
    <property type="match status" value="1"/>
</dbReference>
<feature type="compositionally biased region" description="Low complexity" evidence="9">
    <location>
        <begin position="364"/>
        <end position="375"/>
    </location>
</feature>
<keyword evidence="5 8" id="KW-0413">Isomerase</keyword>
<dbReference type="EC" id="5.2.1.8" evidence="8"/>
<comment type="caution">
    <text evidence="12">The sequence shown here is derived from an EMBL/GenBank/DDBJ whole genome shotgun (WGS) entry which is preliminary data.</text>
</comment>
<evidence type="ECO:0000256" key="2">
    <source>
        <dbReference type="ARBA" id="ARBA00004123"/>
    </source>
</evidence>
<keyword evidence="3 7" id="KW-0694">RNA-binding</keyword>
<evidence type="ECO:0000256" key="9">
    <source>
        <dbReference type="SAM" id="MobiDB-lite"/>
    </source>
</evidence>
<comment type="similarity">
    <text evidence="8">Belongs to the cyclophilin-type PPIase family. PPIL4 subfamily.</text>
</comment>
<evidence type="ECO:0000256" key="1">
    <source>
        <dbReference type="ARBA" id="ARBA00000971"/>
    </source>
</evidence>
<dbReference type="SMART" id="SM00360">
    <property type="entry name" value="RRM"/>
    <property type="match status" value="1"/>
</dbReference>
<dbReference type="VEuPathDB" id="AmoebaDB:FDP41_005071"/>
<comment type="subcellular location">
    <subcellularLocation>
        <location evidence="2 8">Nucleus</location>
    </subcellularLocation>
</comment>
<dbReference type="EMBL" id="VFQX01000043">
    <property type="protein sequence ID" value="KAF0975744.1"/>
    <property type="molecule type" value="Genomic_DNA"/>
</dbReference>
<comment type="function">
    <text evidence="8">PPIases accelerate the folding of proteins. It catalyzes the cis-trans isomerization of proline imidic peptide bonds in oligopeptides.</text>
</comment>
<name>A0A6A5BNS8_NAEFO</name>